<dbReference type="OrthoDB" id="9812532at2"/>
<comment type="caution">
    <text evidence="11">The sequence shown here is derived from an EMBL/GenBank/DDBJ whole genome shotgun (WGS) entry which is preliminary data.</text>
</comment>
<evidence type="ECO:0000256" key="2">
    <source>
        <dbReference type="ARBA" id="ARBA00001968"/>
    </source>
</evidence>
<dbReference type="InterPro" id="IPR036704">
    <property type="entry name" value="RraA/RraA-like_sf"/>
</dbReference>
<keyword evidence="5 9" id="KW-0479">Metal-binding</keyword>
<comment type="function">
    <text evidence="7 10">Catalyzes the aldol cleavage of 4-hydroxy-4-methyl-2-oxoglutarate (HMG) into 2 molecules of pyruvate. Also contains a secondary oxaloacetate (OAA) decarboxylase activity due to the common pyruvate enolate transition state formed following C-C bond cleavage in the retro-aldol and decarboxylation reactions.</text>
</comment>
<dbReference type="EC" id="4.1.3.17" evidence="10"/>
<comment type="subunit">
    <text evidence="4 10">Homotrimer.</text>
</comment>
<evidence type="ECO:0000256" key="6">
    <source>
        <dbReference type="ARBA" id="ARBA00023239"/>
    </source>
</evidence>
<dbReference type="NCBIfam" id="TIGR01935">
    <property type="entry name" value="NOT-MenG"/>
    <property type="match status" value="1"/>
</dbReference>
<dbReference type="NCBIfam" id="NF006875">
    <property type="entry name" value="PRK09372.1"/>
    <property type="match status" value="1"/>
</dbReference>
<dbReference type="AlphaFoldDB" id="A0A5C4N6A1"/>
<dbReference type="GO" id="GO:0051252">
    <property type="term" value="P:regulation of RNA metabolic process"/>
    <property type="evidence" value="ECO:0007669"/>
    <property type="project" value="InterPro"/>
</dbReference>
<evidence type="ECO:0000256" key="4">
    <source>
        <dbReference type="ARBA" id="ARBA00011233"/>
    </source>
</evidence>
<comment type="catalytic activity">
    <reaction evidence="8 10">
        <text>oxaloacetate + H(+) = pyruvate + CO2</text>
        <dbReference type="Rhea" id="RHEA:15641"/>
        <dbReference type="ChEBI" id="CHEBI:15361"/>
        <dbReference type="ChEBI" id="CHEBI:15378"/>
        <dbReference type="ChEBI" id="CHEBI:16452"/>
        <dbReference type="ChEBI" id="CHEBI:16526"/>
        <dbReference type="EC" id="4.1.1.112"/>
    </reaction>
</comment>
<evidence type="ECO:0000256" key="1">
    <source>
        <dbReference type="ARBA" id="ARBA00001342"/>
    </source>
</evidence>
<feature type="binding site" evidence="9">
    <location>
        <position position="104"/>
    </location>
    <ligand>
        <name>Mg(2+)</name>
        <dbReference type="ChEBI" id="CHEBI:18420"/>
    </ligand>
</feature>
<dbReference type="CDD" id="cd16841">
    <property type="entry name" value="RraA_family"/>
    <property type="match status" value="1"/>
</dbReference>
<dbReference type="PANTHER" id="PTHR33254:SF4">
    <property type="entry name" value="4-HYDROXY-4-METHYL-2-OXOGLUTARATE ALDOLASE 3-RELATED"/>
    <property type="match status" value="1"/>
</dbReference>
<dbReference type="Gene3D" id="3.50.30.40">
    <property type="entry name" value="Ribonuclease E inhibitor RraA/RraA-like"/>
    <property type="match status" value="1"/>
</dbReference>
<evidence type="ECO:0000256" key="7">
    <source>
        <dbReference type="ARBA" id="ARBA00025046"/>
    </source>
</evidence>
<comment type="similarity">
    <text evidence="3 10">Belongs to the class II aldolase/RraA-like family.</text>
</comment>
<dbReference type="SUPFAM" id="SSF89562">
    <property type="entry name" value="RraA-like"/>
    <property type="match status" value="1"/>
</dbReference>
<dbReference type="InterPro" id="IPR010203">
    <property type="entry name" value="RraA"/>
</dbReference>
<organism evidence="11 12">
    <name type="scientific">Rubellimicrobium roseum</name>
    <dbReference type="NCBI Taxonomy" id="687525"/>
    <lineage>
        <taxon>Bacteria</taxon>
        <taxon>Pseudomonadati</taxon>
        <taxon>Pseudomonadota</taxon>
        <taxon>Alphaproteobacteria</taxon>
        <taxon>Rhodobacterales</taxon>
        <taxon>Roseobacteraceae</taxon>
        <taxon>Rubellimicrobium</taxon>
    </lineage>
</organism>
<dbReference type="InterPro" id="IPR005493">
    <property type="entry name" value="RraA/RraA-like"/>
</dbReference>
<dbReference type="EC" id="4.1.1.112" evidence="10"/>
<comment type="cofactor">
    <cofactor evidence="9">
        <name>Mg(2+)</name>
        <dbReference type="ChEBI" id="CHEBI:18420"/>
    </cofactor>
</comment>
<evidence type="ECO:0000313" key="11">
    <source>
        <dbReference type="EMBL" id="TNC61396.1"/>
    </source>
</evidence>
<name>A0A5C4N6A1_9RHOB</name>
<protein>
    <recommendedName>
        <fullName evidence="10">4-hydroxy-4-methyl-2-oxoglutarate aldolase</fullName>
        <shortName evidence="10">HMG aldolase</shortName>
        <ecNumber evidence="10">4.1.1.112</ecNumber>
        <ecNumber evidence="10">4.1.3.17</ecNumber>
    </recommendedName>
    <alternativeName>
        <fullName evidence="10">Oxaloacetate decarboxylase</fullName>
    </alternativeName>
</protein>
<dbReference type="PANTHER" id="PTHR33254">
    <property type="entry name" value="4-HYDROXY-4-METHYL-2-OXOGLUTARATE ALDOLASE 3-RELATED"/>
    <property type="match status" value="1"/>
</dbReference>
<evidence type="ECO:0000313" key="12">
    <source>
        <dbReference type="Proteomes" id="UP000305709"/>
    </source>
</evidence>
<dbReference type="RefSeq" id="WP_139083707.1">
    <property type="nucleotide sequence ID" value="NZ_VDFV01000068.1"/>
</dbReference>
<dbReference type="EMBL" id="VDFV01000068">
    <property type="protein sequence ID" value="TNC61396.1"/>
    <property type="molecule type" value="Genomic_DNA"/>
</dbReference>
<keyword evidence="9" id="KW-0460">Magnesium</keyword>
<comment type="cofactor">
    <cofactor evidence="2 10">
        <name>a divalent metal cation</name>
        <dbReference type="ChEBI" id="CHEBI:60240"/>
    </cofactor>
</comment>
<evidence type="ECO:0000256" key="5">
    <source>
        <dbReference type="ARBA" id="ARBA00022723"/>
    </source>
</evidence>
<evidence type="ECO:0000256" key="10">
    <source>
        <dbReference type="RuleBase" id="RU004338"/>
    </source>
</evidence>
<feature type="binding site" evidence="9">
    <location>
        <begin position="81"/>
        <end position="84"/>
    </location>
    <ligand>
        <name>substrate</name>
    </ligand>
</feature>
<dbReference type="GO" id="GO:0008428">
    <property type="term" value="F:ribonuclease inhibitor activity"/>
    <property type="evidence" value="ECO:0007669"/>
    <property type="project" value="InterPro"/>
</dbReference>
<dbReference type="GO" id="GO:0047443">
    <property type="term" value="F:4-hydroxy-4-methyl-2-oxoglutarate aldolase activity"/>
    <property type="evidence" value="ECO:0007669"/>
    <property type="project" value="UniProtKB-EC"/>
</dbReference>
<evidence type="ECO:0000256" key="9">
    <source>
        <dbReference type="PIRSR" id="PIRSR605493-1"/>
    </source>
</evidence>
<feature type="binding site" evidence="9">
    <location>
        <position position="103"/>
    </location>
    <ligand>
        <name>substrate</name>
    </ligand>
</feature>
<proteinExistence type="inferred from homology"/>
<dbReference type="Proteomes" id="UP000305709">
    <property type="component" value="Unassembled WGS sequence"/>
</dbReference>
<comment type="catalytic activity">
    <reaction evidence="1 10">
        <text>4-hydroxy-4-methyl-2-oxoglutarate = 2 pyruvate</text>
        <dbReference type="Rhea" id="RHEA:22748"/>
        <dbReference type="ChEBI" id="CHEBI:15361"/>
        <dbReference type="ChEBI" id="CHEBI:58276"/>
        <dbReference type="EC" id="4.1.3.17"/>
    </reaction>
</comment>
<accession>A0A5C4N6A1</accession>
<evidence type="ECO:0000256" key="3">
    <source>
        <dbReference type="ARBA" id="ARBA00008621"/>
    </source>
</evidence>
<evidence type="ECO:0000256" key="8">
    <source>
        <dbReference type="ARBA" id="ARBA00047973"/>
    </source>
</evidence>
<keyword evidence="12" id="KW-1185">Reference proteome</keyword>
<dbReference type="Pfam" id="PF03737">
    <property type="entry name" value="RraA-like"/>
    <property type="match status" value="1"/>
</dbReference>
<dbReference type="GO" id="GO:0008948">
    <property type="term" value="F:oxaloacetate decarboxylase activity"/>
    <property type="evidence" value="ECO:0007669"/>
    <property type="project" value="UniProtKB-EC"/>
</dbReference>
<reference evidence="11 12" key="1">
    <citation type="submission" date="2019-06" db="EMBL/GenBank/DDBJ databases">
        <authorList>
            <person name="Jiang L."/>
        </authorList>
    </citation>
    <scope>NUCLEOTIDE SEQUENCE [LARGE SCALE GENOMIC DNA]</scope>
    <source>
        <strain evidence="11 12">YIM 48858</strain>
    </source>
</reference>
<dbReference type="GO" id="GO:0046872">
    <property type="term" value="F:metal ion binding"/>
    <property type="evidence" value="ECO:0007669"/>
    <property type="project" value="UniProtKB-KW"/>
</dbReference>
<sequence>MTLPPQPPVVTADLYDLHHDRVEVIDLQFRCFGRPASFFGPFATLQVLEDHTPVLEWLSTPGEGRVLAVDAGGSLRVGVMGDRLAGIGVANGWRGIVIAGAVRDSTGIDVLDFGVRALGTTARRGWSPNHSTSGGLLQIGGAEVRNGDWVYADREPLPLG</sequence>
<gene>
    <name evidence="11" type="primary">rraA</name>
    <name evidence="11" type="ORF">FHG71_21280</name>
</gene>
<keyword evidence="6 10" id="KW-0456">Lyase</keyword>